<dbReference type="InterPro" id="IPR036365">
    <property type="entry name" value="PGBD-like_sf"/>
</dbReference>
<dbReference type="SUPFAM" id="SSF47090">
    <property type="entry name" value="PGBD-like"/>
    <property type="match status" value="1"/>
</dbReference>
<keyword evidence="4" id="KW-1185">Reference proteome</keyword>
<dbReference type="RefSeq" id="WP_013301026.1">
    <property type="nucleotide sequence ID" value="NC_014414.1"/>
</dbReference>
<accession>E0TEV9</accession>
<dbReference type="InterPro" id="IPR002477">
    <property type="entry name" value="Peptidoglycan-bd-like"/>
</dbReference>
<dbReference type="PANTHER" id="PTHR11102:SF160">
    <property type="entry name" value="ERAD-ASSOCIATED E3 UBIQUITIN-PROTEIN LIGASE COMPONENT HRD3"/>
    <property type="match status" value="1"/>
</dbReference>
<protein>
    <recommendedName>
        <fullName evidence="2">Peptidoglycan binding-like domain-containing protein</fullName>
    </recommendedName>
</protein>
<evidence type="ECO:0000313" key="4">
    <source>
        <dbReference type="Proteomes" id="UP000001302"/>
    </source>
</evidence>
<feature type="domain" description="Peptidoglycan binding-like" evidence="2">
    <location>
        <begin position="291"/>
        <end position="322"/>
    </location>
</feature>
<dbReference type="InterPro" id="IPR006597">
    <property type="entry name" value="Sel1-like"/>
</dbReference>
<evidence type="ECO:0000259" key="2">
    <source>
        <dbReference type="Pfam" id="PF01471"/>
    </source>
</evidence>
<dbReference type="STRING" id="314260.PB2503_09999"/>
<dbReference type="AlphaFoldDB" id="E0TEV9"/>
<dbReference type="Pfam" id="PF01471">
    <property type="entry name" value="PG_binding_1"/>
    <property type="match status" value="1"/>
</dbReference>
<gene>
    <name evidence="3" type="ordered locus">PB2503_09999</name>
</gene>
<dbReference type="eggNOG" id="COG0790">
    <property type="taxonomic scope" value="Bacteria"/>
</dbReference>
<dbReference type="InterPro" id="IPR050767">
    <property type="entry name" value="Sel1_AlgK"/>
</dbReference>
<evidence type="ECO:0000256" key="1">
    <source>
        <dbReference type="SAM" id="SignalP"/>
    </source>
</evidence>
<keyword evidence="1" id="KW-0732">Signal</keyword>
<proteinExistence type="predicted"/>
<sequence>MGSFGTSTGGRRPLRLFVAGALALTTAFSGTAFADFEDALRAYARHPSGQIDQTKVLEALDLWTKHAIAGDVRSRQILGDIFTNSPLFLVGGGEEAPTFSPVETGVITKDLERALAWYTIAATHDFSAYRQQPDFAQINARAYARDRLPILRAEMSTEQVKEAESLIVEILSSGSAFDLYRLGTMYQQGTGLPKSNVEALKFYRLATNRARNANPLALKAADSIRELMTPDEIETALKLEGEWEPPLPEAFSRPSPMLTDLEQKTRVLQQRRLALAIEEIEREFSGNDDIVQNALAALGLYLGPIDGDVGPQTRKAIERFQYNLVEDKDSLTPEQKRDGMTGVLTPPQKVALIAAAAGVNHPQSQYIYGVMHAEGIGVPVNGEVAVTWLKKSASFGYPLAHYALGQYYREGIYGDDPVDPSRSEAAHHFGQAIGLGYAPAQKALNELYEITYEPTSHE</sequence>
<dbReference type="InterPro" id="IPR011990">
    <property type="entry name" value="TPR-like_helical_dom_sf"/>
</dbReference>
<dbReference type="Proteomes" id="UP000001302">
    <property type="component" value="Chromosome"/>
</dbReference>
<dbReference type="PANTHER" id="PTHR11102">
    <property type="entry name" value="SEL-1-LIKE PROTEIN"/>
    <property type="match status" value="1"/>
</dbReference>
<dbReference type="KEGG" id="pbr:PB2503_09999"/>
<dbReference type="Gene3D" id="1.25.40.10">
    <property type="entry name" value="Tetratricopeptide repeat domain"/>
    <property type="match status" value="3"/>
</dbReference>
<feature type="chain" id="PRO_5003140562" description="Peptidoglycan binding-like domain-containing protein" evidence="1">
    <location>
        <begin position="35"/>
        <end position="458"/>
    </location>
</feature>
<name>E0TEV9_PARBH</name>
<dbReference type="HOGENOM" id="CLU_596968_0_0_5"/>
<dbReference type="eggNOG" id="COG3409">
    <property type="taxonomic scope" value="Bacteria"/>
</dbReference>
<organism evidence="3 4">
    <name type="scientific">Parvularcula bermudensis (strain ATCC BAA-594 / HTCC2503 / KCTC 12087)</name>
    <dbReference type="NCBI Taxonomy" id="314260"/>
    <lineage>
        <taxon>Bacteria</taxon>
        <taxon>Pseudomonadati</taxon>
        <taxon>Pseudomonadota</taxon>
        <taxon>Alphaproteobacteria</taxon>
        <taxon>Parvularculales</taxon>
        <taxon>Parvularculaceae</taxon>
        <taxon>Parvularcula</taxon>
    </lineage>
</organism>
<reference evidence="3 4" key="2">
    <citation type="journal article" date="2011" name="J. Bacteriol.">
        <title>Complete genome sequence of strain HTCC2503T of Parvularcula bermudensis, the type species of the order "Parvularculales" in the class Alphaproteobacteria.</title>
        <authorList>
            <person name="Oh H.M."/>
            <person name="Kang I."/>
            <person name="Vergin K.L."/>
            <person name="Kang D."/>
            <person name="Rhee K.H."/>
            <person name="Giovannoni S.J."/>
            <person name="Cho J.C."/>
        </authorList>
    </citation>
    <scope>NUCLEOTIDE SEQUENCE [LARGE SCALE GENOMIC DNA]</scope>
    <source>
        <strain evidence="4">ATCC BAA-594 / HTCC2503 / KCTC 12087</strain>
    </source>
</reference>
<feature type="signal peptide" evidence="1">
    <location>
        <begin position="1"/>
        <end position="34"/>
    </location>
</feature>
<dbReference type="OrthoDB" id="5321503at2"/>
<dbReference type="SMART" id="SM00671">
    <property type="entry name" value="SEL1"/>
    <property type="match status" value="3"/>
</dbReference>
<dbReference type="EMBL" id="CP002156">
    <property type="protein sequence ID" value="ADM10052.1"/>
    <property type="molecule type" value="Genomic_DNA"/>
</dbReference>
<reference evidence="4" key="1">
    <citation type="submission" date="2010-08" db="EMBL/GenBank/DDBJ databases">
        <title>Genome sequence of Parvularcula bermudensis HTCC2503.</title>
        <authorList>
            <person name="Kang D.-M."/>
            <person name="Oh H.-M."/>
            <person name="Cho J.-C."/>
        </authorList>
    </citation>
    <scope>NUCLEOTIDE SEQUENCE [LARGE SCALE GENOMIC DNA]</scope>
    <source>
        <strain evidence="4">ATCC BAA-594 / HTCC2503 / KCTC 12087</strain>
    </source>
</reference>
<dbReference type="SUPFAM" id="SSF81901">
    <property type="entry name" value="HCP-like"/>
    <property type="match status" value="2"/>
</dbReference>
<evidence type="ECO:0000313" key="3">
    <source>
        <dbReference type="EMBL" id="ADM10052.1"/>
    </source>
</evidence>
<dbReference type="Pfam" id="PF08238">
    <property type="entry name" value="Sel1"/>
    <property type="match status" value="4"/>
</dbReference>